<reference evidence="2 3" key="1">
    <citation type="submission" date="2010-12" db="EMBL/GenBank/DDBJ databases">
        <title>The Genome Sequence of Neisseria mucosa strain C102.</title>
        <authorList>
            <consortium name="The Broad Institute Genome Sequencing Platform"/>
            <person name="Earl A."/>
            <person name="Ward D."/>
            <person name="Feldgarden M."/>
            <person name="Gevers D."/>
            <person name="Sibley C.D."/>
            <person name="Field T.R."/>
            <person name="Grinwis M."/>
            <person name="Eshaghurshan C.S."/>
            <person name="Surette M."/>
            <person name="Young S.K."/>
            <person name="Zeng Q."/>
            <person name="Gargeya S."/>
            <person name="Fitzgerald M."/>
            <person name="Haas B."/>
            <person name="Abouelleil A."/>
            <person name="Alvarado L."/>
            <person name="Arachchi H.M."/>
            <person name="Berlin A."/>
            <person name="Brown A."/>
            <person name="Chapman S.B."/>
            <person name="Chen Z."/>
            <person name="Dunbar C."/>
            <person name="Freedman E."/>
            <person name="Gearin G."/>
            <person name="Gellesch M."/>
            <person name="Goldberg J."/>
            <person name="Griggs A."/>
            <person name="Gujja S."/>
            <person name="Heilman E."/>
            <person name="Heiman D."/>
            <person name="Howarth C."/>
            <person name="Larson L."/>
            <person name="Lui A."/>
            <person name="MacDonald P.J.P."/>
            <person name="Mehta T."/>
            <person name="Montmayeur A."/>
            <person name="Murphy C."/>
            <person name="Neiman D."/>
            <person name="Pearson M."/>
            <person name="Priest M."/>
            <person name="Roberts A."/>
            <person name="Saif S."/>
            <person name="Shea T."/>
            <person name="Shenoy N."/>
            <person name="Sisk P."/>
            <person name="Stolte C."/>
            <person name="Sykes S."/>
            <person name="White J."/>
            <person name="Yandava C."/>
            <person name="Nusbaum C."/>
            <person name="Birren B."/>
        </authorList>
    </citation>
    <scope>NUCLEOTIDE SEQUENCE [LARGE SCALE GENOMIC DNA]</scope>
    <source>
        <strain evidence="2 3">C102</strain>
    </source>
</reference>
<comment type="caution">
    <text evidence="2">The sequence shown here is derived from an EMBL/GenBank/DDBJ whole genome shotgun (WGS) entry which is preliminary data.</text>
</comment>
<evidence type="ECO:0000313" key="2">
    <source>
        <dbReference type="EMBL" id="EFV81336.1"/>
    </source>
</evidence>
<evidence type="ECO:0008006" key="4">
    <source>
        <dbReference type="Google" id="ProtNLM"/>
    </source>
</evidence>
<accession>A0ABN0CDB0</accession>
<feature type="compositionally biased region" description="Basic and acidic residues" evidence="1">
    <location>
        <begin position="16"/>
        <end position="25"/>
    </location>
</feature>
<protein>
    <recommendedName>
        <fullName evidence="4">CCGSCS motif protein</fullName>
    </recommendedName>
</protein>
<name>A0ABN0CDB0_NEIMU</name>
<evidence type="ECO:0000313" key="3">
    <source>
        <dbReference type="Proteomes" id="UP000003612"/>
    </source>
</evidence>
<evidence type="ECO:0000256" key="1">
    <source>
        <dbReference type="SAM" id="MobiDB-lite"/>
    </source>
</evidence>
<keyword evidence="3" id="KW-1185">Reference proteome</keyword>
<dbReference type="EMBL" id="ACRG01000003">
    <property type="protein sequence ID" value="EFV81336.1"/>
    <property type="molecule type" value="Genomic_DNA"/>
</dbReference>
<feature type="region of interest" description="Disordered" evidence="1">
    <location>
        <begin position="16"/>
        <end position="44"/>
    </location>
</feature>
<gene>
    <name evidence="2" type="ORF">HMPREF0604_00421</name>
</gene>
<organism evidence="2 3">
    <name type="scientific">Neisseria mucosa C102</name>
    <dbReference type="NCBI Taxonomy" id="435832"/>
    <lineage>
        <taxon>Bacteria</taxon>
        <taxon>Pseudomonadati</taxon>
        <taxon>Pseudomonadota</taxon>
        <taxon>Betaproteobacteria</taxon>
        <taxon>Neisseriales</taxon>
        <taxon>Neisseriaceae</taxon>
        <taxon>Neisseria</taxon>
    </lineage>
</organism>
<sequence>MKGYIMAEENKIKVNDLPEDKKEQTEETELPVVNNEEKRGGHGEGGCCGACGG</sequence>
<proteinExistence type="predicted"/>
<dbReference type="Proteomes" id="UP000003612">
    <property type="component" value="Unassembled WGS sequence"/>
</dbReference>